<protein>
    <submittedName>
        <fullName evidence="1">Uncharacterized protein</fullName>
    </submittedName>
</protein>
<dbReference type="EMBL" id="NKXS01009579">
    <property type="protein sequence ID" value="PIM97494.1"/>
    <property type="molecule type" value="Genomic_DNA"/>
</dbReference>
<name>A0A2G9FX73_9LAMI</name>
<dbReference type="Proteomes" id="UP000231279">
    <property type="component" value="Unassembled WGS sequence"/>
</dbReference>
<keyword evidence="2" id="KW-1185">Reference proteome</keyword>
<evidence type="ECO:0000313" key="1">
    <source>
        <dbReference type="EMBL" id="PIM97494.1"/>
    </source>
</evidence>
<gene>
    <name evidence="1" type="ORF">CDL12_30035</name>
</gene>
<proteinExistence type="predicted"/>
<reference evidence="2" key="1">
    <citation type="journal article" date="2018" name="Gigascience">
        <title>Genome assembly of the Pink Ipe (Handroanthus impetiginosus, Bignoniaceae), a highly valued, ecologically keystone Neotropical timber forest tree.</title>
        <authorList>
            <person name="Silva-Junior O.B."/>
            <person name="Grattapaglia D."/>
            <person name="Novaes E."/>
            <person name="Collevatti R.G."/>
        </authorList>
    </citation>
    <scope>NUCLEOTIDE SEQUENCE [LARGE SCALE GENOMIC DNA]</scope>
    <source>
        <strain evidence="2">cv. UFG-1</strain>
    </source>
</reference>
<organism evidence="1 2">
    <name type="scientific">Handroanthus impetiginosus</name>
    <dbReference type="NCBI Taxonomy" id="429701"/>
    <lineage>
        <taxon>Eukaryota</taxon>
        <taxon>Viridiplantae</taxon>
        <taxon>Streptophyta</taxon>
        <taxon>Embryophyta</taxon>
        <taxon>Tracheophyta</taxon>
        <taxon>Spermatophyta</taxon>
        <taxon>Magnoliopsida</taxon>
        <taxon>eudicotyledons</taxon>
        <taxon>Gunneridae</taxon>
        <taxon>Pentapetalae</taxon>
        <taxon>asterids</taxon>
        <taxon>lamiids</taxon>
        <taxon>Lamiales</taxon>
        <taxon>Bignoniaceae</taxon>
        <taxon>Crescentiina</taxon>
        <taxon>Tabebuia alliance</taxon>
        <taxon>Handroanthus</taxon>
    </lineage>
</organism>
<evidence type="ECO:0000313" key="2">
    <source>
        <dbReference type="Proteomes" id="UP000231279"/>
    </source>
</evidence>
<comment type="caution">
    <text evidence="1">The sequence shown here is derived from an EMBL/GenBank/DDBJ whole genome shotgun (WGS) entry which is preliminary data.</text>
</comment>
<accession>A0A2G9FX73</accession>
<dbReference type="AlphaFoldDB" id="A0A2G9FX73"/>
<sequence>MSMQYVLLSSIYPCPQNLSVRMVYSHPHFMSIFTSVVVVLKSKSCWWLNEGNIMNGRAGVPIDVLRGMGGFGKKNIGNYPFLRLKLLNYLML</sequence>